<dbReference type="InterPro" id="IPR043128">
    <property type="entry name" value="Rev_trsase/Diguanyl_cyclase"/>
</dbReference>
<comment type="caution">
    <text evidence="4">The sequence shown here is derived from an EMBL/GenBank/DDBJ whole genome shotgun (WGS) entry which is preliminary data.</text>
</comment>
<dbReference type="InterPro" id="IPR000477">
    <property type="entry name" value="RT_dom"/>
</dbReference>
<dbReference type="Pfam" id="PF00078">
    <property type="entry name" value="RVT_1"/>
    <property type="match status" value="1"/>
</dbReference>
<evidence type="ECO:0000313" key="4">
    <source>
        <dbReference type="EMBL" id="KAL2102200.1"/>
    </source>
</evidence>
<dbReference type="PANTHER" id="PTHR24559">
    <property type="entry name" value="TRANSPOSON TY3-I GAG-POL POLYPROTEIN"/>
    <property type="match status" value="1"/>
</dbReference>
<dbReference type="InterPro" id="IPR043502">
    <property type="entry name" value="DNA/RNA_pol_sf"/>
</dbReference>
<proteinExistence type="inferred from homology"/>
<comment type="similarity">
    <text evidence="1">Belongs to the beta type-B retroviral polymerase family. HERV class-II K(HML-2) pol subfamily.</text>
</comment>
<dbReference type="SUPFAM" id="SSF56672">
    <property type="entry name" value="DNA/RNA polymerases"/>
    <property type="match status" value="1"/>
</dbReference>
<keyword evidence="5" id="KW-1185">Reference proteome</keyword>
<feature type="domain" description="Reverse transcriptase" evidence="3">
    <location>
        <begin position="11"/>
        <end position="110"/>
    </location>
</feature>
<accession>A0ABD1KSS4</accession>
<name>A0ABD1KSS4_9TELE</name>
<dbReference type="EC" id="3.1.26.4" evidence="2"/>
<dbReference type="GO" id="GO:0004523">
    <property type="term" value="F:RNA-DNA hybrid ribonuclease activity"/>
    <property type="evidence" value="ECO:0007669"/>
    <property type="project" value="UniProtKB-EC"/>
</dbReference>
<evidence type="ECO:0000256" key="1">
    <source>
        <dbReference type="ARBA" id="ARBA00010879"/>
    </source>
</evidence>
<dbReference type="AlphaFoldDB" id="A0ABD1KSS4"/>
<dbReference type="InterPro" id="IPR053134">
    <property type="entry name" value="RNA-dir_DNA_polymerase"/>
</dbReference>
<evidence type="ECO:0000259" key="3">
    <source>
        <dbReference type="Pfam" id="PF00078"/>
    </source>
</evidence>
<protein>
    <recommendedName>
        <fullName evidence="2">ribonuclease H</fullName>
        <ecNumber evidence="2">3.1.26.4</ecNumber>
    </recommendedName>
</protein>
<reference evidence="4 5" key="1">
    <citation type="submission" date="2024-09" db="EMBL/GenBank/DDBJ databases">
        <title>A chromosome-level genome assembly of Gray's grenadier anchovy, Coilia grayii.</title>
        <authorList>
            <person name="Fu Z."/>
        </authorList>
    </citation>
    <scope>NUCLEOTIDE SEQUENCE [LARGE SCALE GENOMIC DNA]</scope>
    <source>
        <strain evidence="4">G4</strain>
        <tissue evidence="4">Muscle</tissue>
    </source>
</reference>
<evidence type="ECO:0000313" key="5">
    <source>
        <dbReference type="Proteomes" id="UP001591681"/>
    </source>
</evidence>
<dbReference type="Gene3D" id="3.30.70.270">
    <property type="match status" value="1"/>
</dbReference>
<sequence>MLESAIIVDDLVERLGKAKYLSTLDLRNSYWQVPLAAEAQELTAFRVSSGLYHFPVMPFGLHRSVASFQRLMAEDDATAYIDDVVIFSASWEDHLSHLRDVFQSICQAGLVAQVSPGQARGLLPWLCPRGGVIKPQVEKVEAIRSGPPLTTKKGV</sequence>
<dbReference type="Gene3D" id="3.10.10.10">
    <property type="entry name" value="HIV Type 1 Reverse Transcriptase, subunit A, domain 1"/>
    <property type="match status" value="1"/>
</dbReference>
<gene>
    <name evidence="4" type="ORF">ACEWY4_001368</name>
</gene>
<dbReference type="Proteomes" id="UP001591681">
    <property type="component" value="Unassembled WGS sequence"/>
</dbReference>
<dbReference type="PANTHER" id="PTHR24559:SF454">
    <property type="entry name" value="RIBONUCLEASE H"/>
    <property type="match status" value="1"/>
</dbReference>
<organism evidence="4 5">
    <name type="scientific">Coilia grayii</name>
    <name type="common">Gray's grenadier anchovy</name>
    <dbReference type="NCBI Taxonomy" id="363190"/>
    <lineage>
        <taxon>Eukaryota</taxon>
        <taxon>Metazoa</taxon>
        <taxon>Chordata</taxon>
        <taxon>Craniata</taxon>
        <taxon>Vertebrata</taxon>
        <taxon>Euteleostomi</taxon>
        <taxon>Actinopterygii</taxon>
        <taxon>Neopterygii</taxon>
        <taxon>Teleostei</taxon>
        <taxon>Clupei</taxon>
        <taxon>Clupeiformes</taxon>
        <taxon>Clupeoidei</taxon>
        <taxon>Engraulidae</taxon>
        <taxon>Coilinae</taxon>
        <taxon>Coilia</taxon>
    </lineage>
</organism>
<evidence type="ECO:0000256" key="2">
    <source>
        <dbReference type="ARBA" id="ARBA00012180"/>
    </source>
</evidence>
<dbReference type="CDD" id="cd01647">
    <property type="entry name" value="RT_LTR"/>
    <property type="match status" value="1"/>
</dbReference>
<dbReference type="EMBL" id="JBHFQA010000002">
    <property type="protein sequence ID" value="KAL2102200.1"/>
    <property type="molecule type" value="Genomic_DNA"/>
</dbReference>